<comment type="caution">
    <text evidence="1">The sequence shown here is derived from an EMBL/GenBank/DDBJ whole genome shotgun (WGS) entry which is preliminary data.</text>
</comment>
<protein>
    <submittedName>
        <fullName evidence="1">Uncharacterized protein</fullName>
    </submittedName>
</protein>
<dbReference type="AlphaFoldDB" id="A0A8J2KK57"/>
<reference evidence="1" key="1">
    <citation type="submission" date="2021-06" db="EMBL/GenBank/DDBJ databases">
        <authorList>
            <person name="Hodson N. C."/>
            <person name="Mongue J. A."/>
            <person name="Jaron S. K."/>
        </authorList>
    </citation>
    <scope>NUCLEOTIDE SEQUENCE</scope>
</reference>
<dbReference type="Proteomes" id="UP000708208">
    <property type="component" value="Unassembled WGS sequence"/>
</dbReference>
<dbReference type="OrthoDB" id="10255539at2759"/>
<evidence type="ECO:0000313" key="2">
    <source>
        <dbReference type="Proteomes" id="UP000708208"/>
    </source>
</evidence>
<dbReference type="EMBL" id="CAJVCH010424280">
    <property type="protein sequence ID" value="CAG7818573.1"/>
    <property type="molecule type" value="Genomic_DNA"/>
</dbReference>
<dbReference type="PANTHER" id="PTHR43977">
    <property type="entry name" value="STRUCTURAL MAINTENANCE OF CHROMOSOMES PROTEIN 3"/>
    <property type="match status" value="1"/>
</dbReference>
<proteinExistence type="predicted"/>
<feature type="non-terminal residue" evidence="1">
    <location>
        <position position="1"/>
    </location>
</feature>
<gene>
    <name evidence="1" type="ORF">AFUS01_LOCUS29069</name>
</gene>
<name>A0A8J2KK57_9HEXA</name>
<sequence length="226" mass="26089">VRATKLEDLINKQQIRDDRVNSAKVAIVFDNWDKTPGKCPIGYEYRDEIVVSRTIELRKGQKEIVSKYHLNGTTSQKNVIVDLFESVRLDVNNPNFMIMQGKITKVVSMKPKELLQMIEETVGATLYQHKRDKCMHVLEQYSRQRNILDSTINDTILPAYELQKVAARDVEEYNKLDSTVVEVESKYAVANYLSKRKRFLLVESELEKMKQADEADSLTIAMQKDG</sequence>
<organism evidence="1 2">
    <name type="scientific">Allacma fusca</name>
    <dbReference type="NCBI Taxonomy" id="39272"/>
    <lineage>
        <taxon>Eukaryota</taxon>
        <taxon>Metazoa</taxon>
        <taxon>Ecdysozoa</taxon>
        <taxon>Arthropoda</taxon>
        <taxon>Hexapoda</taxon>
        <taxon>Collembola</taxon>
        <taxon>Symphypleona</taxon>
        <taxon>Sminthuridae</taxon>
        <taxon>Allacma</taxon>
    </lineage>
</organism>
<evidence type="ECO:0000313" key="1">
    <source>
        <dbReference type="EMBL" id="CAG7818573.1"/>
    </source>
</evidence>
<keyword evidence="2" id="KW-1185">Reference proteome</keyword>
<feature type="non-terminal residue" evidence="1">
    <location>
        <position position="226"/>
    </location>
</feature>
<accession>A0A8J2KK57</accession>